<dbReference type="PIRSF" id="PIRSF003128">
    <property type="entry name" value="RecN"/>
    <property type="match status" value="1"/>
</dbReference>
<protein>
    <recommendedName>
        <fullName evidence="3 9">DNA repair protein RecN</fullName>
    </recommendedName>
    <alternativeName>
        <fullName evidence="8 9">Recombination protein N</fullName>
    </alternativeName>
</protein>
<evidence type="ECO:0000256" key="8">
    <source>
        <dbReference type="ARBA" id="ARBA00033408"/>
    </source>
</evidence>
<evidence type="ECO:0000256" key="6">
    <source>
        <dbReference type="ARBA" id="ARBA00022840"/>
    </source>
</evidence>
<evidence type="ECO:0000256" key="9">
    <source>
        <dbReference type="PIRNR" id="PIRNR003128"/>
    </source>
</evidence>
<keyword evidence="10" id="KW-0175">Coiled coil</keyword>
<comment type="similarity">
    <text evidence="2 9">Belongs to the RecN family.</text>
</comment>
<dbReference type="GO" id="GO:0005524">
    <property type="term" value="F:ATP binding"/>
    <property type="evidence" value="ECO:0007669"/>
    <property type="project" value="UniProtKB-KW"/>
</dbReference>
<dbReference type="EMBL" id="LN890655">
    <property type="protein sequence ID" value="CUS02845.2"/>
    <property type="molecule type" value="Genomic_DNA"/>
</dbReference>
<keyword evidence="4" id="KW-0547">Nucleotide-binding</keyword>
<dbReference type="AlphaFoldDB" id="A0A160T2Q5"/>
<accession>A0A160T2Q5</accession>
<dbReference type="SUPFAM" id="SSF52540">
    <property type="entry name" value="P-loop containing nucleoside triphosphate hydrolases"/>
    <property type="match status" value="1"/>
</dbReference>
<dbReference type="GO" id="GO:0006310">
    <property type="term" value="P:DNA recombination"/>
    <property type="evidence" value="ECO:0007669"/>
    <property type="project" value="InterPro"/>
</dbReference>
<evidence type="ECO:0000256" key="7">
    <source>
        <dbReference type="ARBA" id="ARBA00023204"/>
    </source>
</evidence>
<dbReference type="KEGG" id="pbf:CFX0092_A0967"/>
<evidence type="ECO:0000313" key="13">
    <source>
        <dbReference type="Proteomes" id="UP000215027"/>
    </source>
</evidence>
<keyword evidence="6" id="KW-0067">ATP-binding</keyword>
<dbReference type="CDD" id="cd03241">
    <property type="entry name" value="ABC_RecN"/>
    <property type="match status" value="2"/>
</dbReference>
<feature type="coiled-coil region" evidence="10">
    <location>
        <begin position="163"/>
        <end position="190"/>
    </location>
</feature>
<keyword evidence="13" id="KW-1185">Reference proteome</keyword>
<dbReference type="InterPro" id="IPR003395">
    <property type="entry name" value="RecF/RecN/SMC_N"/>
</dbReference>
<evidence type="ECO:0000256" key="10">
    <source>
        <dbReference type="SAM" id="Coils"/>
    </source>
</evidence>
<dbReference type="InterPro" id="IPR004604">
    <property type="entry name" value="DNA_recomb/repair_RecN"/>
</dbReference>
<evidence type="ECO:0000256" key="5">
    <source>
        <dbReference type="ARBA" id="ARBA00022763"/>
    </source>
</evidence>
<evidence type="ECO:0000256" key="2">
    <source>
        <dbReference type="ARBA" id="ARBA00009441"/>
    </source>
</evidence>
<keyword evidence="5 9" id="KW-0227">DNA damage</keyword>
<feature type="domain" description="RecF/RecN/SMC N-terminal" evidence="11">
    <location>
        <begin position="1"/>
        <end position="530"/>
    </location>
</feature>
<evidence type="ECO:0000256" key="1">
    <source>
        <dbReference type="ARBA" id="ARBA00003618"/>
    </source>
</evidence>
<evidence type="ECO:0000256" key="3">
    <source>
        <dbReference type="ARBA" id="ARBA00021315"/>
    </source>
</evidence>
<proteinExistence type="inferred from homology"/>
<dbReference type="InterPro" id="IPR027417">
    <property type="entry name" value="P-loop_NTPase"/>
</dbReference>
<dbReference type="RefSeq" id="WP_095042414.1">
    <property type="nucleotide sequence ID" value="NZ_LN890655.1"/>
</dbReference>
<keyword evidence="7 9" id="KW-0234">DNA repair</keyword>
<dbReference type="Gene3D" id="3.40.50.300">
    <property type="entry name" value="P-loop containing nucleotide triphosphate hydrolases"/>
    <property type="match status" value="2"/>
</dbReference>
<evidence type="ECO:0000256" key="4">
    <source>
        <dbReference type="ARBA" id="ARBA00022741"/>
    </source>
</evidence>
<dbReference type="PANTHER" id="PTHR11059:SF0">
    <property type="entry name" value="DNA REPAIR PROTEIN RECN"/>
    <property type="match status" value="1"/>
</dbReference>
<dbReference type="Pfam" id="PF02463">
    <property type="entry name" value="SMC_N"/>
    <property type="match status" value="1"/>
</dbReference>
<sequence length="588" mass="63677">MLSELYIRNFAIIEELRLRLDPGFNVLTGETGAGKSIILDAVMLVLGGRADTTAVRAGSDQAYVEATFRLESALRDTLQPLLEAEGLDEDEGEFVVLAREMRANGRNICRVNGRTVSLAILRQLADPLIDIHGQGEHLSLLRPRAHLPLLDAFGGLDGERRALAAEVHKLQAVQRELESLRRSQRDMAQRIEMLQFKAQEIAAAALRPDEEETLRVERVRLANAEQLGRFAGEAVALLITVDEDRPAVVDLLGRVEHALAQLARLDETRAESLANVQGLGFQLNEAAADIQDYLDSLEYDPQRLNGVEARLEAISDLKRKYGESDVAGLLAAGDRAEAELITLENSGARTTELEAEQEAYLRSVGRLAGELSRQRRAAAERLSAAAEAHLADLKMAGARFGVDFRAQPSPGGCYVTIDGAQQRLAFDQSGIDEVEFLISANPGEPLKPMARVASGGETARLMLALKTALAGVDETPTLIFDEIDQGIGGRVGDIVGRKLWSLAAEANHQVVVVTHLPQLAGYGDAHFHVSKAVADGRTTTHVTALDTDGRVRELAAMLGTQGDTAVSGARSILEHVDQTKNGLPVEEY</sequence>
<organism evidence="12 13">
    <name type="scientific">Candidatus Promineifilum breve</name>
    <dbReference type="NCBI Taxonomy" id="1806508"/>
    <lineage>
        <taxon>Bacteria</taxon>
        <taxon>Bacillati</taxon>
        <taxon>Chloroflexota</taxon>
        <taxon>Ardenticatenia</taxon>
        <taxon>Candidatus Promineifilales</taxon>
        <taxon>Candidatus Promineifilaceae</taxon>
        <taxon>Candidatus Promineifilum</taxon>
    </lineage>
</organism>
<reference evidence="12" key="1">
    <citation type="submission" date="2016-01" db="EMBL/GenBank/DDBJ databases">
        <authorList>
            <person name="Mcilroy J.S."/>
            <person name="Karst M S."/>
            <person name="Albertsen M."/>
        </authorList>
    </citation>
    <scope>NUCLEOTIDE SEQUENCE</scope>
    <source>
        <strain evidence="12">Cfx-K</strain>
    </source>
</reference>
<gene>
    <name evidence="12" type="primary">recN</name>
    <name evidence="12" type="ORF">CFX0092_A0967</name>
</gene>
<dbReference type="GO" id="GO:0043590">
    <property type="term" value="C:bacterial nucleoid"/>
    <property type="evidence" value="ECO:0007669"/>
    <property type="project" value="TreeGrafter"/>
</dbReference>
<dbReference type="FunFam" id="3.40.50.300:FF:000319">
    <property type="entry name" value="DNA repair protein RecN"/>
    <property type="match status" value="1"/>
</dbReference>
<evidence type="ECO:0000313" key="12">
    <source>
        <dbReference type="EMBL" id="CUS02845.2"/>
    </source>
</evidence>
<name>A0A160T2Q5_9CHLR</name>
<comment type="function">
    <text evidence="1 9">May be involved in recombinational repair of damaged DNA.</text>
</comment>
<dbReference type="PANTHER" id="PTHR11059">
    <property type="entry name" value="DNA REPAIR PROTEIN RECN"/>
    <property type="match status" value="1"/>
</dbReference>
<dbReference type="Proteomes" id="UP000215027">
    <property type="component" value="Chromosome I"/>
</dbReference>
<dbReference type="GO" id="GO:0009432">
    <property type="term" value="P:SOS response"/>
    <property type="evidence" value="ECO:0007669"/>
    <property type="project" value="TreeGrafter"/>
</dbReference>
<dbReference type="OrthoDB" id="9806954at2"/>
<dbReference type="GO" id="GO:0006281">
    <property type="term" value="P:DNA repair"/>
    <property type="evidence" value="ECO:0007669"/>
    <property type="project" value="UniProtKB-KW"/>
</dbReference>
<evidence type="ECO:0000259" key="11">
    <source>
        <dbReference type="Pfam" id="PF02463"/>
    </source>
</evidence>
<dbReference type="NCBIfam" id="TIGR00634">
    <property type="entry name" value="recN"/>
    <property type="match status" value="1"/>
</dbReference>